<evidence type="ECO:0000256" key="1">
    <source>
        <dbReference type="SAM" id="MobiDB-lite"/>
    </source>
</evidence>
<feature type="non-terminal residue" evidence="2">
    <location>
        <position position="1"/>
    </location>
</feature>
<feature type="region of interest" description="Disordered" evidence="1">
    <location>
        <begin position="1"/>
        <end position="43"/>
    </location>
</feature>
<protein>
    <submittedName>
        <fullName evidence="2">Uncharacterized protein</fullName>
    </submittedName>
</protein>
<organism evidence="2">
    <name type="scientific">uncultured Chloroflexota bacterium</name>
    <dbReference type="NCBI Taxonomy" id="166587"/>
    <lineage>
        <taxon>Bacteria</taxon>
        <taxon>Bacillati</taxon>
        <taxon>Chloroflexota</taxon>
        <taxon>environmental samples</taxon>
    </lineage>
</organism>
<reference evidence="2" key="1">
    <citation type="submission" date="2020-02" db="EMBL/GenBank/DDBJ databases">
        <authorList>
            <person name="Meier V. D."/>
        </authorList>
    </citation>
    <scope>NUCLEOTIDE SEQUENCE</scope>
    <source>
        <strain evidence="2">AVDCRST_MAG77</strain>
    </source>
</reference>
<gene>
    <name evidence="2" type="ORF">AVDCRST_MAG77-4619</name>
</gene>
<feature type="region of interest" description="Disordered" evidence="1">
    <location>
        <begin position="298"/>
        <end position="341"/>
    </location>
</feature>
<feature type="compositionally biased region" description="Basic residues" evidence="1">
    <location>
        <begin position="121"/>
        <end position="136"/>
    </location>
</feature>
<accession>A0A6J4JXK4</accession>
<feature type="compositionally biased region" description="Basic residues" evidence="1">
    <location>
        <begin position="232"/>
        <end position="241"/>
    </location>
</feature>
<feature type="compositionally biased region" description="Low complexity" evidence="1">
    <location>
        <begin position="12"/>
        <end position="26"/>
    </location>
</feature>
<evidence type="ECO:0000313" key="2">
    <source>
        <dbReference type="EMBL" id="CAA9290295.1"/>
    </source>
</evidence>
<proteinExistence type="predicted"/>
<feature type="non-terminal residue" evidence="2">
    <location>
        <position position="341"/>
    </location>
</feature>
<feature type="compositionally biased region" description="Low complexity" evidence="1">
    <location>
        <begin position="96"/>
        <end position="105"/>
    </location>
</feature>
<dbReference type="AlphaFoldDB" id="A0A6J4JXK4"/>
<feature type="compositionally biased region" description="Low complexity" evidence="1">
    <location>
        <begin position="300"/>
        <end position="331"/>
    </location>
</feature>
<dbReference type="EMBL" id="CADCTC010000247">
    <property type="protein sequence ID" value="CAA9290295.1"/>
    <property type="molecule type" value="Genomic_DNA"/>
</dbReference>
<feature type="region of interest" description="Disordered" evidence="1">
    <location>
        <begin position="210"/>
        <end position="285"/>
    </location>
</feature>
<feature type="region of interest" description="Disordered" evidence="1">
    <location>
        <begin position="96"/>
        <end position="142"/>
    </location>
</feature>
<name>A0A6J4JXK4_9CHLR</name>
<sequence>VGMAVPDGHSVARAVPGPPRAAAGEPAPAPATRRRAAHPPASRCALARSAVLGCGAPAVRRLAPAPAAGATADGAPLARAGLAPLLVVALPPADGAATAARGSAGPDPPPLGREPPVGHRAYPRRTAQARHRRQQRLHPPLPLASRAAATEPDLGHVPAHPRARPLGSRSVHRADDYLQDAVRAVLHRPQPPRAGARGGDGTSHRHLGVAAGHRGDTLGPPTYVPDPGPRPSVRRRLRVTRQGHGDRHAAHAVPRAQGERSRRAGGAHPPERVPGPRAHPQRAALAQRSYRVRGLLQHRAASSQPGAGAAAPHGAQPGHARRGAVAAGFRRAPPRLPTSGV</sequence>